<proteinExistence type="predicted"/>
<gene>
    <name evidence="2" type="ORF">ACFOUR_00630</name>
</gene>
<dbReference type="Proteomes" id="UP001595846">
    <property type="component" value="Unassembled WGS sequence"/>
</dbReference>
<evidence type="ECO:0000313" key="2">
    <source>
        <dbReference type="EMBL" id="MFC3956878.1"/>
    </source>
</evidence>
<evidence type="ECO:0000259" key="1">
    <source>
        <dbReference type="Pfam" id="PF13302"/>
    </source>
</evidence>
<dbReference type="PANTHER" id="PTHR43441:SF11">
    <property type="entry name" value="RIBOSOMAL-PROTEIN-SERINE ACETYLTRANSFERASE"/>
    <property type="match status" value="1"/>
</dbReference>
<dbReference type="EC" id="2.3.-.-" evidence="2"/>
<dbReference type="GO" id="GO:0016746">
    <property type="term" value="F:acyltransferase activity"/>
    <property type="evidence" value="ECO:0007669"/>
    <property type="project" value="UniProtKB-KW"/>
</dbReference>
<keyword evidence="3" id="KW-1185">Reference proteome</keyword>
<protein>
    <submittedName>
        <fullName evidence="2">GNAT family N-acetyltransferase</fullName>
        <ecNumber evidence="2">2.3.-.-</ecNumber>
    </submittedName>
</protein>
<dbReference type="EMBL" id="JBHSAQ010000001">
    <property type="protein sequence ID" value="MFC3956878.1"/>
    <property type="molecule type" value="Genomic_DNA"/>
</dbReference>
<evidence type="ECO:0000313" key="3">
    <source>
        <dbReference type="Proteomes" id="UP001595846"/>
    </source>
</evidence>
<reference evidence="2 3" key="1">
    <citation type="journal article" date="2019" name="Int. J. Syst. Evol. Microbiol.">
        <title>The Global Catalogue of Microorganisms (GCM) 10K type strain sequencing project: providing services to taxonomists for standard genome sequencing and annotation.</title>
        <authorList>
            <consortium name="The Broad Institute Genomics Platform"/>
            <consortium name="The Broad Institute Genome Sequencing Center for Infectious Disease"/>
            <person name="Wu L."/>
            <person name="Ma J."/>
        </authorList>
    </citation>
    <scope>NUCLEOTIDE SEQUENCE [LARGE SCALE GENOMIC DNA]</scope>
    <source>
        <strain evidence="2 3">IBRC-M 10256</strain>
    </source>
</reference>
<comment type="caution">
    <text evidence="2">The sequence shown here is derived from an EMBL/GenBank/DDBJ whole genome shotgun (WGS) entry which is preliminary data.</text>
</comment>
<dbReference type="RefSeq" id="WP_256532183.1">
    <property type="nucleotide sequence ID" value="NZ_CP101824.1"/>
</dbReference>
<name>A0ABD5NIU4_9EURY</name>
<dbReference type="Gene3D" id="3.40.630.30">
    <property type="match status" value="1"/>
</dbReference>
<dbReference type="GeneID" id="73904961"/>
<organism evidence="2 3">
    <name type="scientific">Halovivax cerinus</name>
    <dbReference type="NCBI Taxonomy" id="1487865"/>
    <lineage>
        <taxon>Archaea</taxon>
        <taxon>Methanobacteriati</taxon>
        <taxon>Methanobacteriota</taxon>
        <taxon>Stenosarchaea group</taxon>
        <taxon>Halobacteria</taxon>
        <taxon>Halobacteriales</taxon>
        <taxon>Natrialbaceae</taxon>
        <taxon>Halovivax</taxon>
    </lineage>
</organism>
<feature type="domain" description="N-acetyltransferase" evidence="1">
    <location>
        <begin position="14"/>
        <end position="158"/>
    </location>
</feature>
<sequence>MTSLFPETIRTDRLRLELVTPETVDLFEFYEHAGNDPDIEDVTRYLTWDPHDTPKETFDFVAHVGEKYESGDGATYVIRPRDGEDSAGEFAGVAGATVHWNRRTMTLGTWLRKPFWGRRYSGERAAAMMQLAFDRLDLDVVAVTAHVDNEKSNRAIQRYVEAHGGREEGMLRNWDTYGDEPVDVRRYTVSSEEWAENRTEPAAEFEG</sequence>
<dbReference type="PANTHER" id="PTHR43441">
    <property type="entry name" value="RIBOSOMAL-PROTEIN-SERINE ACETYLTRANSFERASE"/>
    <property type="match status" value="1"/>
</dbReference>
<keyword evidence="2" id="KW-0808">Transferase</keyword>
<keyword evidence="2" id="KW-0012">Acyltransferase</keyword>
<dbReference type="SUPFAM" id="SSF55729">
    <property type="entry name" value="Acyl-CoA N-acyltransferases (Nat)"/>
    <property type="match status" value="1"/>
</dbReference>
<dbReference type="Pfam" id="PF13302">
    <property type="entry name" value="Acetyltransf_3"/>
    <property type="match status" value="1"/>
</dbReference>
<dbReference type="AlphaFoldDB" id="A0ABD5NIU4"/>
<dbReference type="InterPro" id="IPR000182">
    <property type="entry name" value="GNAT_dom"/>
</dbReference>
<accession>A0ABD5NIU4</accession>
<dbReference type="InterPro" id="IPR051908">
    <property type="entry name" value="Ribosomal_N-acetyltransferase"/>
</dbReference>
<dbReference type="InterPro" id="IPR016181">
    <property type="entry name" value="Acyl_CoA_acyltransferase"/>
</dbReference>